<dbReference type="AlphaFoldDB" id="A0A8B8CQM7"/>
<dbReference type="InterPro" id="IPR048897">
    <property type="entry name" value="Nol11_C"/>
</dbReference>
<dbReference type="GO" id="GO:0005730">
    <property type="term" value="C:nucleolus"/>
    <property type="evidence" value="ECO:0007669"/>
    <property type="project" value="UniProtKB-SubCell"/>
</dbReference>
<dbReference type="GO" id="GO:0030490">
    <property type="term" value="P:maturation of SSU-rRNA"/>
    <property type="evidence" value="ECO:0007669"/>
    <property type="project" value="InterPro"/>
</dbReference>
<feature type="domain" description="Nucleolar protein 11 C-terminal" evidence="9">
    <location>
        <begin position="418"/>
        <end position="636"/>
    </location>
</feature>
<dbReference type="GO" id="GO:0003723">
    <property type="term" value="F:RNA binding"/>
    <property type="evidence" value="ECO:0007669"/>
    <property type="project" value="TreeGrafter"/>
</dbReference>
<name>A0A8B8CQM7_CRAVI</name>
<dbReference type="OrthoDB" id="6502630at2759"/>
<evidence type="ECO:0000313" key="11">
    <source>
        <dbReference type="RefSeq" id="XP_022318133.1"/>
    </source>
</evidence>
<feature type="domain" description="Nucleolar protein 11 N-terminal" evidence="8">
    <location>
        <begin position="24"/>
        <end position="132"/>
    </location>
</feature>
<organism evidence="10 11">
    <name type="scientific">Crassostrea virginica</name>
    <name type="common">Eastern oyster</name>
    <dbReference type="NCBI Taxonomy" id="6565"/>
    <lineage>
        <taxon>Eukaryota</taxon>
        <taxon>Metazoa</taxon>
        <taxon>Spiralia</taxon>
        <taxon>Lophotrochozoa</taxon>
        <taxon>Mollusca</taxon>
        <taxon>Bivalvia</taxon>
        <taxon>Autobranchia</taxon>
        <taxon>Pteriomorphia</taxon>
        <taxon>Ostreida</taxon>
        <taxon>Ostreoidea</taxon>
        <taxon>Ostreidae</taxon>
        <taxon>Crassostrea</taxon>
    </lineage>
</organism>
<dbReference type="KEGG" id="cvn:111121251"/>
<evidence type="ECO:0000256" key="3">
    <source>
        <dbReference type="ARBA" id="ARBA00023015"/>
    </source>
</evidence>
<dbReference type="InterPro" id="IPR036322">
    <property type="entry name" value="WD40_repeat_dom_sf"/>
</dbReference>
<dbReference type="Pfam" id="PF20998">
    <property type="entry name" value="Nol11_C"/>
    <property type="match status" value="1"/>
</dbReference>
<dbReference type="GeneID" id="111121251"/>
<feature type="region of interest" description="Disordered" evidence="7">
    <location>
        <begin position="332"/>
        <end position="353"/>
    </location>
</feature>
<protein>
    <submittedName>
        <fullName evidence="11">Nucleolar protein 11-like</fullName>
    </submittedName>
</protein>
<comment type="subcellular location">
    <subcellularLocation>
        <location evidence="1">Nucleus</location>
        <location evidence="1">Nucleolus</location>
    </subcellularLocation>
</comment>
<evidence type="ECO:0000259" key="8">
    <source>
        <dbReference type="Pfam" id="PF08168"/>
    </source>
</evidence>
<keyword evidence="5" id="KW-0804">Transcription</keyword>
<evidence type="ECO:0000256" key="7">
    <source>
        <dbReference type="SAM" id="MobiDB-lite"/>
    </source>
</evidence>
<dbReference type="SUPFAM" id="SSF50978">
    <property type="entry name" value="WD40 repeat-like"/>
    <property type="match status" value="1"/>
</dbReference>
<dbReference type="InterPro" id="IPR042859">
    <property type="entry name" value="NOL11"/>
</dbReference>
<dbReference type="RefSeq" id="XP_022318133.1">
    <property type="nucleotide sequence ID" value="XM_022462425.1"/>
</dbReference>
<reference evidence="11" key="1">
    <citation type="submission" date="2025-08" db="UniProtKB">
        <authorList>
            <consortium name="RefSeq"/>
        </authorList>
    </citation>
    <scope>IDENTIFICATION</scope>
    <source>
        <tissue evidence="11">Whole sample</tissue>
    </source>
</reference>
<evidence type="ECO:0000256" key="6">
    <source>
        <dbReference type="ARBA" id="ARBA00023242"/>
    </source>
</evidence>
<sequence length="636" mass="71419">MAASIGEPVVLANDIKDPLIPSVNKCSIDGNVIVTQNPNLINIYKIENQKALQSWSTRHDEYITSPVIWDEHKQKYVTVTNKRTVKTWGKDEQNFGKSSTKTAKSTIKKILPSESTEPVVVFDNGAVAFLSKVKDTHEGPLSEKDNIFFCDLVQIGSDVCVLCLLLREDKVELRSYWYRNEGWIQHNTPVEVDTDTEIICCHAIPGRNNAKIFILCLNGDLLCQTLSFDQCSSQLLQNIAGVHKSTKMVALNSTHIVLAGCTKDKQDVIGIYDVKFGAYEVWKTLPTSQKSVIKLFALGGHLFVLCHRTLHMFSYSCHSSSLASILGQQRVNTQPQGQTPPPGPLSWSKTKLSPSNTEASKLYSELQNISVAKTQKEFEKKFLSILKNHGDDPSGLLSETSTMEHIVQRCVKDEKLWSHNVLEQLLVHRLVPNRCIKEVAEGIVKNEDVPLLLQCLNLVNDIPEESLCMFTNFILGVEDSIAAEAVKKSGISLMGKSDSPLSEAKGHIINKIVKKPYNDIFIIECLHRITFQNVLTLMEYLCYLISNLDSQVSSMPDLAQIVNFICVLVDAHYQQLVLSPDSQEVLINLHQTVETQREYFTEFLALDVLLSQMKRQFAIPPPRAVGKYCIEVLRVY</sequence>
<keyword evidence="10" id="KW-1185">Reference proteome</keyword>
<dbReference type="InterPro" id="IPR012584">
    <property type="entry name" value="NOL11_N"/>
</dbReference>
<dbReference type="PANTHER" id="PTHR15633">
    <property type="entry name" value="NUCLEOLAR PROTEIN 11"/>
    <property type="match status" value="1"/>
</dbReference>
<gene>
    <name evidence="11" type="primary">LOC111121251</name>
</gene>
<keyword evidence="3" id="KW-0805">Transcription regulation</keyword>
<proteinExistence type="predicted"/>
<keyword evidence="4" id="KW-0010">Activator</keyword>
<evidence type="ECO:0000313" key="10">
    <source>
        <dbReference type="Proteomes" id="UP000694844"/>
    </source>
</evidence>
<evidence type="ECO:0000256" key="5">
    <source>
        <dbReference type="ARBA" id="ARBA00023163"/>
    </source>
</evidence>
<dbReference type="PANTHER" id="PTHR15633:SF2">
    <property type="entry name" value="NUCLEOLAR PROTEIN 11"/>
    <property type="match status" value="1"/>
</dbReference>
<dbReference type="Pfam" id="PF08168">
    <property type="entry name" value="NOL11_N"/>
    <property type="match status" value="1"/>
</dbReference>
<keyword evidence="2" id="KW-0698">rRNA processing</keyword>
<evidence type="ECO:0000259" key="9">
    <source>
        <dbReference type="Pfam" id="PF20998"/>
    </source>
</evidence>
<keyword evidence="6" id="KW-0539">Nucleus</keyword>
<evidence type="ECO:0000256" key="1">
    <source>
        <dbReference type="ARBA" id="ARBA00004604"/>
    </source>
</evidence>
<evidence type="ECO:0000256" key="4">
    <source>
        <dbReference type="ARBA" id="ARBA00023159"/>
    </source>
</evidence>
<evidence type="ECO:0000256" key="2">
    <source>
        <dbReference type="ARBA" id="ARBA00022552"/>
    </source>
</evidence>
<accession>A0A8B8CQM7</accession>
<dbReference type="Proteomes" id="UP000694844">
    <property type="component" value="Chromosome 2"/>
</dbReference>